<dbReference type="EMBL" id="CP047045">
    <property type="protein sequence ID" value="QGZ95887.1"/>
    <property type="molecule type" value="Genomic_DNA"/>
</dbReference>
<organism evidence="3 4">
    <name type="scientific">Terricaulis silvestris</name>
    <dbReference type="NCBI Taxonomy" id="2686094"/>
    <lineage>
        <taxon>Bacteria</taxon>
        <taxon>Pseudomonadati</taxon>
        <taxon>Pseudomonadota</taxon>
        <taxon>Alphaproteobacteria</taxon>
        <taxon>Caulobacterales</taxon>
        <taxon>Caulobacteraceae</taxon>
        <taxon>Terricaulis</taxon>
    </lineage>
</organism>
<dbReference type="RefSeq" id="WP_158766712.1">
    <property type="nucleotide sequence ID" value="NZ_CP047045.1"/>
</dbReference>
<name>A0A6I6MSX9_9CAUL</name>
<gene>
    <name evidence="3" type="ORF">DSM104635_02742</name>
</gene>
<evidence type="ECO:0000259" key="2">
    <source>
        <dbReference type="Pfam" id="PF14534"/>
    </source>
</evidence>
<evidence type="ECO:0000313" key="3">
    <source>
        <dbReference type="EMBL" id="QGZ95887.1"/>
    </source>
</evidence>
<protein>
    <recommendedName>
        <fullName evidence="2">DUF4440 domain-containing protein</fullName>
    </recommendedName>
</protein>
<feature type="chain" id="PRO_5026343302" description="DUF4440 domain-containing protein" evidence="1">
    <location>
        <begin position="24"/>
        <end position="314"/>
    </location>
</feature>
<feature type="signal peptide" evidence="1">
    <location>
        <begin position="1"/>
        <end position="23"/>
    </location>
</feature>
<dbReference type="Proteomes" id="UP000431269">
    <property type="component" value="Chromosome"/>
</dbReference>
<reference evidence="4" key="1">
    <citation type="submission" date="2019-12" db="EMBL/GenBank/DDBJ databases">
        <title>Complete genome of Terracaulis silvestris 0127_4.</title>
        <authorList>
            <person name="Vieira S."/>
            <person name="Riedel T."/>
            <person name="Sproer C."/>
            <person name="Pascual J."/>
            <person name="Boedeker C."/>
            <person name="Overmann J."/>
        </authorList>
    </citation>
    <scope>NUCLEOTIDE SEQUENCE [LARGE SCALE GENOMIC DNA]</scope>
    <source>
        <strain evidence="4">0127_4</strain>
    </source>
</reference>
<sequence length="314" mass="32532">MIKQIRAAALCAAALVLSMPASAQNLSLRAPPWASPLIASDIIATTGGRAALAADGIVISARVTLAPPRGGIARVVRYDQRADGAVIAVRRFTGHPSTGWWLWGPDAPLTITPTAAQRTELAALARSAIGVGGAIGGGVVGEACAAGEQAFIEIAVEGRATSMTRACVTNSDAAGRLAQRLSDLAGSRTEEELAAAGLAELMAADRAFAAKAAADGVPAAFTEYAASDALMVASDAITSGREGVTQRFANWPEGARLQWAPEAGRVSARGDMGWTWGNSVHTAADGTRTTGRYVSVWTRDYEGNWRFAFDAPIR</sequence>
<dbReference type="AlphaFoldDB" id="A0A6I6MSX9"/>
<proteinExistence type="predicted"/>
<dbReference type="InterPro" id="IPR027843">
    <property type="entry name" value="DUF4440"/>
</dbReference>
<accession>A0A6I6MSX9</accession>
<dbReference type="KEGG" id="tsv:DSM104635_02742"/>
<dbReference type="Pfam" id="PF14534">
    <property type="entry name" value="DUF4440"/>
    <property type="match status" value="1"/>
</dbReference>
<dbReference type="SUPFAM" id="SSF54427">
    <property type="entry name" value="NTF2-like"/>
    <property type="match status" value="1"/>
</dbReference>
<keyword evidence="1" id="KW-0732">Signal</keyword>
<evidence type="ECO:0000313" key="4">
    <source>
        <dbReference type="Proteomes" id="UP000431269"/>
    </source>
</evidence>
<dbReference type="InterPro" id="IPR032710">
    <property type="entry name" value="NTF2-like_dom_sf"/>
</dbReference>
<keyword evidence="4" id="KW-1185">Reference proteome</keyword>
<feature type="domain" description="DUF4440" evidence="2">
    <location>
        <begin position="202"/>
        <end position="306"/>
    </location>
</feature>
<dbReference type="Gene3D" id="3.10.450.50">
    <property type="match status" value="1"/>
</dbReference>
<evidence type="ECO:0000256" key="1">
    <source>
        <dbReference type="SAM" id="SignalP"/>
    </source>
</evidence>